<dbReference type="Proteomes" id="UP000679848">
    <property type="component" value="Plasmid pMM59_01"/>
</dbReference>
<dbReference type="EMBL" id="AP023421">
    <property type="protein sequence ID" value="BCK86078.1"/>
    <property type="molecule type" value="Genomic_DNA"/>
</dbReference>
<accession>A0A830QSJ0</accession>
<keyword evidence="4" id="KW-1185">Reference proteome</keyword>
<dbReference type="KEGG" id="pfaa:MM59RIKEN_33970"/>
<dbReference type="CDD" id="cd07197">
    <property type="entry name" value="nitrilase"/>
    <property type="match status" value="1"/>
</dbReference>
<evidence type="ECO:0000259" key="2">
    <source>
        <dbReference type="PROSITE" id="PS50263"/>
    </source>
</evidence>
<evidence type="ECO:0000313" key="3">
    <source>
        <dbReference type="EMBL" id="BCK86078.1"/>
    </source>
</evidence>
<dbReference type="Pfam" id="PF00795">
    <property type="entry name" value="CN_hydrolase"/>
    <property type="match status" value="1"/>
</dbReference>
<dbReference type="PANTHER" id="PTHR43674:SF12">
    <property type="entry name" value="NITRILASE C965.09-RELATED"/>
    <property type="match status" value="1"/>
</dbReference>
<dbReference type="RefSeq" id="WP_187031034.1">
    <property type="nucleotide sequence ID" value="NZ_AP023421.1"/>
</dbReference>
<dbReference type="AlphaFoldDB" id="A0A830QSJ0"/>
<keyword evidence="3" id="KW-0614">Plasmid</keyword>
<proteinExistence type="predicted"/>
<organism evidence="3 4">
    <name type="scientific">Pusillibacter faecalis</name>
    <dbReference type="NCBI Taxonomy" id="2714358"/>
    <lineage>
        <taxon>Bacteria</taxon>
        <taxon>Bacillati</taxon>
        <taxon>Bacillota</taxon>
        <taxon>Clostridia</taxon>
        <taxon>Eubacteriales</taxon>
        <taxon>Oscillospiraceae</taxon>
        <taxon>Pusillibacter</taxon>
    </lineage>
</organism>
<geneLocation type="plasmid" evidence="3 4">
    <name>pMM59_01</name>
</geneLocation>
<dbReference type="PROSITE" id="PS50263">
    <property type="entry name" value="CN_HYDROLASE"/>
    <property type="match status" value="1"/>
</dbReference>
<dbReference type="InterPro" id="IPR050345">
    <property type="entry name" value="Aliph_Amidase/BUP"/>
</dbReference>
<dbReference type="SUPFAM" id="SSF56317">
    <property type="entry name" value="Carbon-nitrogen hydrolase"/>
    <property type="match status" value="1"/>
</dbReference>
<dbReference type="InterPro" id="IPR003010">
    <property type="entry name" value="C-N_Hydrolase"/>
</dbReference>
<name>A0A830QSJ0_9FIRM</name>
<dbReference type="PANTHER" id="PTHR43674">
    <property type="entry name" value="NITRILASE C965.09-RELATED"/>
    <property type="match status" value="1"/>
</dbReference>
<keyword evidence="1" id="KW-0378">Hydrolase</keyword>
<dbReference type="GO" id="GO:0016811">
    <property type="term" value="F:hydrolase activity, acting on carbon-nitrogen (but not peptide) bonds, in linear amides"/>
    <property type="evidence" value="ECO:0007669"/>
    <property type="project" value="TreeGrafter"/>
</dbReference>
<gene>
    <name evidence="3" type="ORF">MM59RIKEN_33970</name>
</gene>
<sequence length="275" mass="31331">MKITVSCVQLLPRLGDKQYNLEKMRSWVETVMTQYPKTQLIVFPELMTSGYEGTPEMFQELAETLPDGESMRLMGELARKHHVHIVYGFPERDPVLTDVLYNAAVLIDSDGKARGTYRKVHPFADEKRWCRAGCGFPVFDTEIGKLGIMICWDTGFPEVARCYALQGVDLLIVSTNWEDPYADDWDLITKARAFDNTLHLVAANRIGNDGGTLSFFGHSKIMDPVGREIAALDEEKEGVISAEIDLSLTQKERARYYTFFRDRRPDVYGEIVKPY</sequence>
<dbReference type="Gene3D" id="3.60.110.10">
    <property type="entry name" value="Carbon-nitrogen hydrolase"/>
    <property type="match status" value="1"/>
</dbReference>
<evidence type="ECO:0000256" key="1">
    <source>
        <dbReference type="ARBA" id="ARBA00022801"/>
    </source>
</evidence>
<protein>
    <submittedName>
        <fullName evidence="3">Apolipoprotein N-acyltransferase</fullName>
    </submittedName>
</protein>
<feature type="domain" description="CN hydrolase" evidence="2">
    <location>
        <begin position="3"/>
        <end position="246"/>
    </location>
</feature>
<reference evidence="3" key="1">
    <citation type="submission" date="2020-09" db="EMBL/GenBank/DDBJ databases">
        <title>New species isolated from human feces.</title>
        <authorList>
            <person name="Kitahara M."/>
            <person name="Shigeno Y."/>
            <person name="Shime M."/>
            <person name="Matsumoto Y."/>
            <person name="Nakamura S."/>
            <person name="Motooka D."/>
            <person name="Fukuoka S."/>
            <person name="Nishikawa H."/>
            <person name="Benno Y."/>
        </authorList>
    </citation>
    <scope>NUCLEOTIDE SEQUENCE</scope>
    <source>
        <strain evidence="3">MM59</strain>
        <plasmid evidence="3">pMM59_01</plasmid>
    </source>
</reference>
<evidence type="ECO:0000313" key="4">
    <source>
        <dbReference type="Proteomes" id="UP000679848"/>
    </source>
</evidence>
<dbReference type="InterPro" id="IPR036526">
    <property type="entry name" value="C-N_Hydrolase_sf"/>
</dbReference>